<dbReference type="EMBL" id="CP053073">
    <property type="protein sequence ID" value="QJR15032.1"/>
    <property type="molecule type" value="Genomic_DNA"/>
</dbReference>
<evidence type="ECO:0008006" key="3">
    <source>
        <dbReference type="Google" id="ProtNLM"/>
    </source>
</evidence>
<proteinExistence type="predicted"/>
<evidence type="ECO:0000313" key="1">
    <source>
        <dbReference type="EMBL" id="QJR15032.1"/>
    </source>
</evidence>
<dbReference type="InParanoid" id="A0A6M4H6P6"/>
<dbReference type="AlphaFoldDB" id="A0A6M4H6P6"/>
<dbReference type="KEGG" id="upl:DSM104440_01848"/>
<keyword evidence="2" id="KW-1185">Reference proteome</keyword>
<evidence type="ECO:0000313" key="2">
    <source>
        <dbReference type="Proteomes" id="UP000503096"/>
    </source>
</evidence>
<gene>
    <name evidence="1" type="ORF">DSM104440_01848</name>
</gene>
<name>A0A6M4H6P6_9PROT</name>
<sequence length="181" mass="19623">MGETMTKSTNAREGARSAEEAADLLVTVAETLNERLAVTAGELARSQDVLRDASNELMAAFRGAADRMVAAQRLPQGDAATPTEYGMVLDHLYSAVEHLQSHDLVNQLIDAQKLRVDKMRGKLVEALELASMPVSDPASPELWIERSRAMLDCIVAGIAEMDKEARAPMGDKKRAGSVDLF</sequence>
<dbReference type="Proteomes" id="UP000503096">
    <property type="component" value="Chromosome"/>
</dbReference>
<accession>A0A6M4H6P6</accession>
<protein>
    <recommendedName>
        <fullName evidence="3">Chemotaxis protein CheZ</fullName>
    </recommendedName>
</protein>
<reference evidence="1 2" key="1">
    <citation type="submission" date="2020-04" db="EMBL/GenBank/DDBJ databases">
        <title>Usitatibacter rugosus gen. nov., sp. nov. and Usitatibacter palustris sp. nov., novel members of Usitatibacteraceae fam. nov. within the order Nitrosomonadales isolated from soil.</title>
        <authorList>
            <person name="Huber K.J."/>
            <person name="Neumann-Schaal M."/>
            <person name="Geppert A."/>
            <person name="Luckner M."/>
            <person name="Wanner G."/>
            <person name="Overmann J."/>
        </authorList>
    </citation>
    <scope>NUCLEOTIDE SEQUENCE [LARGE SCALE GENOMIC DNA]</scope>
    <source>
        <strain evidence="1 2">Swamp67</strain>
    </source>
</reference>
<organism evidence="1 2">
    <name type="scientific">Usitatibacter palustris</name>
    <dbReference type="NCBI Taxonomy" id="2732487"/>
    <lineage>
        <taxon>Bacteria</taxon>
        <taxon>Pseudomonadati</taxon>
        <taxon>Pseudomonadota</taxon>
        <taxon>Betaproteobacteria</taxon>
        <taxon>Nitrosomonadales</taxon>
        <taxon>Usitatibacteraceae</taxon>
        <taxon>Usitatibacter</taxon>
    </lineage>
</organism>